<name>A0A085MU32_9BILA</name>
<sequence length="200" mass="21774">MPAWEPWSQGRNSSKFVQRGSASPAEAECPTPRQSPDADGPPGATRSPSRRFRCRRCRKSGKYSWGRGLSASLLPQPILINALPSIRLRIDGAPRNVLVDTGYSKCVAHVESCKRWTRRPVSLVAVDGKELECQGMGVVGLERTGGGRAIVEAIIVDAKPLGFDFILGMNGIEALGVTVSKGPPAQAFFYFQRECIPLFF</sequence>
<feature type="region of interest" description="Disordered" evidence="1">
    <location>
        <begin position="1"/>
        <end position="51"/>
    </location>
</feature>
<protein>
    <recommendedName>
        <fullName evidence="3">Retropepsins domain-containing protein</fullName>
    </recommendedName>
</protein>
<evidence type="ECO:0008006" key="3">
    <source>
        <dbReference type="Google" id="ProtNLM"/>
    </source>
</evidence>
<dbReference type="SUPFAM" id="SSF50630">
    <property type="entry name" value="Acid proteases"/>
    <property type="match status" value="1"/>
</dbReference>
<dbReference type="InterPro" id="IPR021109">
    <property type="entry name" value="Peptidase_aspartic_dom_sf"/>
</dbReference>
<gene>
    <name evidence="2" type="ORF">M514_10082</name>
</gene>
<reference evidence="2" key="1">
    <citation type="journal article" date="2014" name="Nat. Genet.">
        <title>Genome and transcriptome of the porcine whipworm Trichuris suis.</title>
        <authorList>
            <person name="Jex A.R."/>
            <person name="Nejsum P."/>
            <person name="Schwarz E.M."/>
            <person name="Hu L."/>
            <person name="Young N.D."/>
            <person name="Hall R.S."/>
            <person name="Korhonen P.K."/>
            <person name="Liao S."/>
            <person name="Thamsborg S."/>
            <person name="Xia J."/>
            <person name="Xu P."/>
            <person name="Wang S."/>
            <person name="Scheerlinck J.P."/>
            <person name="Hofmann A."/>
            <person name="Sternberg P.W."/>
            <person name="Wang J."/>
            <person name="Gasser R.B."/>
        </authorList>
    </citation>
    <scope>NUCLEOTIDE SEQUENCE [LARGE SCALE GENOMIC DNA]</scope>
    <source>
        <strain evidence="2">DCEP-RM93F</strain>
    </source>
</reference>
<dbReference type="Proteomes" id="UP000030758">
    <property type="component" value="Unassembled WGS sequence"/>
</dbReference>
<accession>A0A085MU32</accession>
<organism evidence="2">
    <name type="scientific">Trichuris suis</name>
    <name type="common">pig whipworm</name>
    <dbReference type="NCBI Taxonomy" id="68888"/>
    <lineage>
        <taxon>Eukaryota</taxon>
        <taxon>Metazoa</taxon>
        <taxon>Ecdysozoa</taxon>
        <taxon>Nematoda</taxon>
        <taxon>Enoplea</taxon>
        <taxon>Dorylaimia</taxon>
        <taxon>Trichinellida</taxon>
        <taxon>Trichuridae</taxon>
        <taxon>Trichuris</taxon>
    </lineage>
</organism>
<dbReference type="EMBL" id="KL367651">
    <property type="protein sequence ID" value="KFD60728.1"/>
    <property type="molecule type" value="Genomic_DNA"/>
</dbReference>
<dbReference type="AlphaFoldDB" id="A0A085MU32"/>
<proteinExistence type="predicted"/>
<evidence type="ECO:0000256" key="1">
    <source>
        <dbReference type="SAM" id="MobiDB-lite"/>
    </source>
</evidence>
<dbReference type="CDD" id="cd00303">
    <property type="entry name" value="retropepsin_like"/>
    <property type="match status" value="1"/>
</dbReference>
<evidence type="ECO:0000313" key="2">
    <source>
        <dbReference type="EMBL" id="KFD60728.1"/>
    </source>
</evidence>